<name>A0ABS3G4M6_9FLAO</name>
<gene>
    <name evidence="2" type="ORF">J0656_07730</name>
</gene>
<dbReference type="CDD" id="cd03024">
    <property type="entry name" value="DsbA_FrnE"/>
    <property type="match status" value="1"/>
</dbReference>
<evidence type="ECO:0000259" key="1">
    <source>
        <dbReference type="Pfam" id="PF01323"/>
    </source>
</evidence>
<dbReference type="Pfam" id="PF01323">
    <property type="entry name" value="DSBA"/>
    <property type="match status" value="1"/>
</dbReference>
<feature type="domain" description="DSBA-like thioredoxin" evidence="1">
    <location>
        <begin position="3"/>
        <end position="204"/>
    </location>
</feature>
<evidence type="ECO:0000313" key="2">
    <source>
        <dbReference type="EMBL" id="MBO0353903.1"/>
    </source>
</evidence>
<dbReference type="InterPro" id="IPR036249">
    <property type="entry name" value="Thioredoxin-like_sf"/>
</dbReference>
<dbReference type="SUPFAM" id="SSF52833">
    <property type="entry name" value="Thioredoxin-like"/>
    <property type="match status" value="1"/>
</dbReference>
<dbReference type="InterPro" id="IPR001853">
    <property type="entry name" value="DSBA-like_thioredoxin_dom"/>
</dbReference>
<proteinExistence type="predicted"/>
<comment type="caution">
    <text evidence="2">The sequence shown here is derived from an EMBL/GenBank/DDBJ whole genome shotgun (WGS) entry which is preliminary data.</text>
</comment>
<sequence length="235" mass="26656">MKVEIWSDIMCPFCYIGKRKFEAALERFPQKDKIQVEWKSFQLMPGLQTDASVKLDRFLADEKGISLQEARAMNNYVSQMAKGTGLDYNLDRAIPANTIKAHRFAHYAKALGKQNEAKEQLFNAYFMEGENIDNIETLIELGENIGLDGKEIRIVLENNHYADEVQTDLYQARLAGVSGVPYFVFNKKLAVSGAKEADTFLEALNKTFEEWSENNIEKKMDIIDGQSCSTDGICD</sequence>
<dbReference type="PANTHER" id="PTHR13887">
    <property type="entry name" value="GLUTATHIONE S-TRANSFERASE KAPPA"/>
    <property type="match status" value="1"/>
</dbReference>
<evidence type="ECO:0000313" key="3">
    <source>
        <dbReference type="Proteomes" id="UP000664044"/>
    </source>
</evidence>
<dbReference type="EMBL" id="JAFLNL010000003">
    <property type="protein sequence ID" value="MBO0353903.1"/>
    <property type="molecule type" value="Genomic_DNA"/>
</dbReference>
<dbReference type="Gene3D" id="3.40.30.10">
    <property type="entry name" value="Glutaredoxin"/>
    <property type="match status" value="1"/>
</dbReference>
<keyword evidence="3" id="KW-1185">Reference proteome</keyword>
<dbReference type="Proteomes" id="UP000664044">
    <property type="component" value="Unassembled WGS sequence"/>
</dbReference>
<dbReference type="PANTHER" id="PTHR13887:SF41">
    <property type="entry name" value="THIOREDOXIN SUPERFAMILY PROTEIN"/>
    <property type="match status" value="1"/>
</dbReference>
<accession>A0ABS3G4M6</accession>
<protein>
    <submittedName>
        <fullName evidence="2">DsbA family oxidoreductase</fullName>
    </submittedName>
</protein>
<organism evidence="2 3">
    <name type="scientific">Flagellimonas aurea</name>
    <dbReference type="NCBI Taxonomy" id="2915619"/>
    <lineage>
        <taxon>Bacteria</taxon>
        <taxon>Pseudomonadati</taxon>
        <taxon>Bacteroidota</taxon>
        <taxon>Flavobacteriia</taxon>
        <taxon>Flavobacteriales</taxon>
        <taxon>Flavobacteriaceae</taxon>
        <taxon>Flagellimonas</taxon>
    </lineage>
</organism>
<reference evidence="2 3" key="1">
    <citation type="submission" date="2021-03" db="EMBL/GenBank/DDBJ databases">
        <title>Muricauda lutimaris sp. nov. and Muricauda ruestringensis sp. nov, two marine members of the Flavobacteriaceae isolated from deep sea sediments of Western Pacific.</title>
        <authorList>
            <person name="Zhao S."/>
            <person name="Liu R."/>
        </authorList>
    </citation>
    <scope>NUCLEOTIDE SEQUENCE [LARGE SCALE GENOMIC DNA]</scope>
    <source>
        <strain evidence="2 3">BC31-1-A7</strain>
    </source>
</reference>